<feature type="region of interest" description="Disordered" evidence="1">
    <location>
        <begin position="1"/>
        <end position="39"/>
    </location>
</feature>
<gene>
    <name evidence="2" type="ORF">ACHHYP_06314</name>
</gene>
<reference evidence="2 3" key="1">
    <citation type="journal article" date="2014" name="Genome Biol. Evol.">
        <title>The secreted proteins of Achlya hypogyna and Thraustotheca clavata identify the ancestral oomycete secretome and reveal gene acquisitions by horizontal gene transfer.</title>
        <authorList>
            <person name="Misner I."/>
            <person name="Blouin N."/>
            <person name="Leonard G."/>
            <person name="Richards T.A."/>
            <person name="Lane C.E."/>
        </authorList>
    </citation>
    <scope>NUCLEOTIDE SEQUENCE [LARGE SCALE GENOMIC DNA]</scope>
    <source>
        <strain evidence="2 3">ATCC 48635</strain>
    </source>
</reference>
<organism evidence="2 3">
    <name type="scientific">Achlya hypogyna</name>
    <name type="common">Oomycete</name>
    <name type="synonym">Protoachlya hypogyna</name>
    <dbReference type="NCBI Taxonomy" id="1202772"/>
    <lineage>
        <taxon>Eukaryota</taxon>
        <taxon>Sar</taxon>
        <taxon>Stramenopiles</taxon>
        <taxon>Oomycota</taxon>
        <taxon>Saprolegniomycetes</taxon>
        <taxon>Saprolegniales</taxon>
        <taxon>Achlyaceae</taxon>
        <taxon>Achlya</taxon>
    </lineage>
</organism>
<keyword evidence="3" id="KW-1185">Reference proteome</keyword>
<sequence>MESPSSSVVSRDELLESKKEHQRMRNRMKQKRHRERHLSERDALQAEIVRLSHVLTTVAGPREASALAAAKRALKALRHEHAVTRHVSEAMTAWVATMLPRAGSPMGWTKTTLVADPTTRRLGLDWFTQHLYHNTDRMVAYSGFPSSGSVLDNVLVDAGAGHVDLIGRIQVDYALPFEAAHGVLRGRIWSIMRGDMGADFSEILDSEATEAIAPGNMLYRRAVRSAEESNYYVCREFATTNRVVFLYGNYYEDERLPRNTSWRPRMFWYILERTSTATTRLRVVLYNAPYVVNDKLVSWQDELVEDGIDVTGLSEEAQFRKYQALINEDCDPKVLESLNALRIDTK</sequence>
<evidence type="ECO:0000313" key="2">
    <source>
        <dbReference type="EMBL" id="OQR89385.1"/>
    </source>
</evidence>
<protein>
    <recommendedName>
        <fullName evidence="4">BZIP domain-containing protein</fullName>
    </recommendedName>
</protein>
<comment type="caution">
    <text evidence="2">The sequence shown here is derived from an EMBL/GenBank/DDBJ whole genome shotgun (WGS) entry which is preliminary data.</text>
</comment>
<dbReference type="AlphaFoldDB" id="A0A1V9YUC0"/>
<evidence type="ECO:0000313" key="3">
    <source>
        <dbReference type="Proteomes" id="UP000243579"/>
    </source>
</evidence>
<name>A0A1V9YUC0_ACHHY</name>
<dbReference type="Proteomes" id="UP000243579">
    <property type="component" value="Unassembled WGS sequence"/>
</dbReference>
<feature type="compositionally biased region" description="Basic and acidic residues" evidence="1">
    <location>
        <begin position="10"/>
        <end position="19"/>
    </location>
</feature>
<evidence type="ECO:0008006" key="4">
    <source>
        <dbReference type="Google" id="ProtNLM"/>
    </source>
</evidence>
<dbReference type="EMBL" id="JNBR01000837">
    <property type="protein sequence ID" value="OQR89385.1"/>
    <property type="molecule type" value="Genomic_DNA"/>
</dbReference>
<accession>A0A1V9YUC0</accession>
<feature type="compositionally biased region" description="Basic residues" evidence="1">
    <location>
        <begin position="20"/>
        <end position="36"/>
    </location>
</feature>
<evidence type="ECO:0000256" key="1">
    <source>
        <dbReference type="SAM" id="MobiDB-lite"/>
    </source>
</evidence>
<proteinExistence type="predicted"/>
<dbReference type="CDD" id="cd14686">
    <property type="entry name" value="bZIP"/>
    <property type="match status" value="1"/>
</dbReference>
<dbReference type="OrthoDB" id="68838at2759"/>